<organism evidence="4 5">
    <name type="scientific">Hohenbuehelia grisea</name>
    <dbReference type="NCBI Taxonomy" id="104357"/>
    <lineage>
        <taxon>Eukaryota</taxon>
        <taxon>Fungi</taxon>
        <taxon>Dikarya</taxon>
        <taxon>Basidiomycota</taxon>
        <taxon>Agaricomycotina</taxon>
        <taxon>Agaricomycetes</taxon>
        <taxon>Agaricomycetidae</taxon>
        <taxon>Agaricales</taxon>
        <taxon>Pleurotineae</taxon>
        <taxon>Pleurotaceae</taxon>
        <taxon>Hohenbuehelia</taxon>
    </lineage>
</organism>
<evidence type="ECO:0000259" key="3">
    <source>
        <dbReference type="Pfam" id="PF20151"/>
    </source>
</evidence>
<feature type="domain" description="DUF6533" evidence="3">
    <location>
        <begin position="20"/>
        <end position="64"/>
    </location>
</feature>
<gene>
    <name evidence="4" type="ORF">HGRIS_009094</name>
</gene>
<feature type="region of interest" description="Disordered" evidence="1">
    <location>
        <begin position="284"/>
        <end position="330"/>
    </location>
</feature>
<evidence type="ECO:0000313" key="4">
    <source>
        <dbReference type="EMBL" id="KAL0948995.1"/>
    </source>
</evidence>
<dbReference type="EMBL" id="JASNQZ010000012">
    <property type="protein sequence ID" value="KAL0948995.1"/>
    <property type="molecule type" value="Genomic_DNA"/>
</dbReference>
<keyword evidence="2" id="KW-0812">Transmembrane</keyword>
<dbReference type="Proteomes" id="UP001556367">
    <property type="component" value="Unassembled WGS sequence"/>
</dbReference>
<protein>
    <recommendedName>
        <fullName evidence="3">DUF6533 domain-containing protein</fullName>
    </recommendedName>
</protein>
<name>A0ABR3J034_9AGAR</name>
<sequence length="330" mass="37075">MALDTLGIVQSLHRLQIITYLHVCCTGLLIYDYLLTFADEIRYVWNAPWNLGKILFFLTRYPVFVDTSLTLYREPSWIFSFILAMRVSFQRMIIVGIVIAEVIMTIRVWALWGRTRPVGILLSIIAVASVVASAVAFVKFHSSQTFIPMDTISPHIPGCFPESGNNVVFVDFAVLMGYETIILVMTLIKGFQHFRHGSSSFITTFFRDGVMYFAFLLAISFINVVVLLTQPREYANLLTSLQRSLHSMLSARILLHLRQDSEKSRTIPGAPSELGPIGPLEFAHSAGAPDDVDEVVSRPTRPWNLDDGTWFGNGSQAGPRRTHSDDDDTP</sequence>
<keyword evidence="2" id="KW-1133">Transmembrane helix</keyword>
<accession>A0ABR3J034</accession>
<evidence type="ECO:0000256" key="2">
    <source>
        <dbReference type="SAM" id="Phobius"/>
    </source>
</evidence>
<feature type="transmembrane region" description="Helical" evidence="2">
    <location>
        <begin position="209"/>
        <end position="228"/>
    </location>
</feature>
<dbReference type="Pfam" id="PF20151">
    <property type="entry name" value="DUF6533"/>
    <property type="match status" value="1"/>
</dbReference>
<dbReference type="InterPro" id="IPR045340">
    <property type="entry name" value="DUF6533"/>
</dbReference>
<feature type="transmembrane region" description="Helical" evidence="2">
    <location>
        <begin position="119"/>
        <end position="140"/>
    </location>
</feature>
<evidence type="ECO:0000313" key="5">
    <source>
        <dbReference type="Proteomes" id="UP001556367"/>
    </source>
</evidence>
<feature type="transmembrane region" description="Helical" evidence="2">
    <location>
        <begin position="92"/>
        <end position="112"/>
    </location>
</feature>
<feature type="transmembrane region" description="Helical" evidence="2">
    <location>
        <begin position="15"/>
        <end position="34"/>
    </location>
</feature>
<comment type="caution">
    <text evidence="4">The sequence shown here is derived from an EMBL/GenBank/DDBJ whole genome shotgun (WGS) entry which is preliminary data.</text>
</comment>
<keyword evidence="2" id="KW-0472">Membrane</keyword>
<evidence type="ECO:0000256" key="1">
    <source>
        <dbReference type="SAM" id="MobiDB-lite"/>
    </source>
</evidence>
<keyword evidence="5" id="KW-1185">Reference proteome</keyword>
<proteinExistence type="predicted"/>
<feature type="transmembrane region" description="Helical" evidence="2">
    <location>
        <begin position="167"/>
        <end position="188"/>
    </location>
</feature>
<reference evidence="5" key="1">
    <citation type="submission" date="2024-06" db="EMBL/GenBank/DDBJ databases">
        <title>Multi-omics analyses provide insights into the biosynthesis of the anticancer antibiotic pleurotin in Hohenbuehelia grisea.</title>
        <authorList>
            <person name="Weaver J.A."/>
            <person name="Alberti F."/>
        </authorList>
    </citation>
    <scope>NUCLEOTIDE SEQUENCE [LARGE SCALE GENOMIC DNA]</scope>
    <source>
        <strain evidence="5">T-177</strain>
    </source>
</reference>
<feature type="transmembrane region" description="Helical" evidence="2">
    <location>
        <begin position="54"/>
        <end position="72"/>
    </location>
</feature>